<gene>
    <name evidence="8" type="ORF">ABM34_04530</name>
</gene>
<proteinExistence type="inferred from homology"/>
<keyword evidence="3 5" id="KW-0238">DNA-binding</keyword>
<evidence type="ECO:0000256" key="1">
    <source>
        <dbReference type="ARBA" id="ARBA00008857"/>
    </source>
</evidence>
<feature type="domain" description="Core-binding (CB)" evidence="7">
    <location>
        <begin position="60"/>
        <end position="141"/>
    </location>
</feature>
<dbReference type="GO" id="GO:0003677">
    <property type="term" value="F:DNA binding"/>
    <property type="evidence" value="ECO:0007669"/>
    <property type="project" value="UniProtKB-UniRule"/>
</dbReference>
<evidence type="ECO:0000256" key="4">
    <source>
        <dbReference type="ARBA" id="ARBA00023172"/>
    </source>
</evidence>
<protein>
    <recommendedName>
        <fullName evidence="10">Integrase</fullName>
    </recommendedName>
</protein>
<organism evidence="8 9">
    <name type="scientific">Companilactobacillus ginsenosidimutans</name>
    <dbReference type="NCBI Taxonomy" id="1007676"/>
    <lineage>
        <taxon>Bacteria</taxon>
        <taxon>Bacillati</taxon>
        <taxon>Bacillota</taxon>
        <taxon>Bacilli</taxon>
        <taxon>Lactobacillales</taxon>
        <taxon>Lactobacillaceae</taxon>
        <taxon>Companilactobacillus</taxon>
    </lineage>
</organism>
<dbReference type="CDD" id="cd01189">
    <property type="entry name" value="INT_ICEBs1_C_like"/>
    <property type="match status" value="1"/>
</dbReference>
<dbReference type="Pfam" id="PF14659">
    <property type="entry name" value="Phage_int_SAM_3"/>
    <property type="match status" value="1"/>
</dbReference>
<evidence type="ECO:0000313" key="9">
    <source>
        <dbReference type="Proteomes" id="UP000036106"/>
    </source>
</evidence>
<dbReference type="Gene3D" id="1.10.443.10">
    <property type="entry name" value="Intergrase catalytic core"/>
    <property type="match status" value="1"/>
</dbReference>
<name>A0A0H4QJP7_9LACO</name>
<dbReference type="InterPro" id="IPR044068">
    <property type="entry name" value="CB"/>
</dbReference>
<dbReference type="InterPro" id="IPR004107">
    <property type="entry name" value="Integrase_SAM-like_N"/>
</dbReference>
<dbReference type="EMBL" id="CP012034">
    <property type="protein sequence ID" value="AKP66893.1"/>
    <property type="molecule type" value="Genomic_DNA"/>
</dbReference>
<evidence type="ECO:0000259" key="6">
    <source>
        <dbReference type="PROSITE" id="PS51898"/>
    </source>
</evidence>
<reference evidence="9" key="1">
    <citation type="submission" date="2015-07" db="EMBL/GenBank/DDBJ databases">
        <title>Lactobacillus ginsenosidimutans/EMML 3141/ whole genome sequencing.</title>
        <authorList>
            <person name="Kim M.K."/>
            <person name="Im W.-T."/>
            <person name="Srinivasan S."/>
            <person name="Lee J.-J."/>
        </authorList>
    </citation>
    <scope>NUCLEOTIDE SEQUENCE [LARGE SCALE GENOMIC DNA]</scope>
    <source>
        <strain evidence="9">EMML 3041</strain>
    </source>
</reference>
<dbReference type="Gene3D" id="1.10.150.130">
    <property type="match status" value="1"/>
</dbReference>
<dbReference type="Proteomes" id="UP000036106">
    <property type="component" value="Chromosome"/>
</dbReference>
<dbReference type="PROSITE" id="PS51898">
    <property type="entry name" value="TYR_RECOMBINASE"/>
    <property type="match status" value="1"/>
</dbReference>
<dbReference type="KEGG" id="lgn:ABM34_04530"/>
<evidence type="ECO:0000313" key="8">
    <source>
        <dbReference type="EMBL" id="AKP66893.1"/>
    </source>
</evidence>
<evidence type="ECO:0000256" key="5">
    <source>
        <dbReference type="PROSITE-ProRule" id="PRU01248"/>
    </source>
</evidence>
<dbReference type="InterPro" id="IPR011010">
    <property type="entry name" value="DNA_brk_join_enz"/>
</dbReference>
<dbReference type="InterPro" id="IPR013762">
    <property type="entry name" value="Integrase-like_cat_sf"/>
</dbReference>
<accession>A0A0H4QJP7</accession>
<dbReference type="PANTHER" id="PTHR30629:SF2">
    <property type="entry name" value="PROPHAGE INTEGRASE INTS-RELATED"/>
    <property type="match status" value="1"/>
</dbReference>
<dbReference type="AlphaFoldDB" id="A0A0H4QJP7"/>
<evidence type="ECO:0008006" key="10">
    <source>
        <dbReference type="Google" id="ProtNLM"/>
    </source>
</evidence>
<dbReference type="Pfam" id="PF00589">
    <property type="entry name" value="Phage_integrase"/>
    <property type="match status" value="1"/>
</dbReference>
<dbReference type="PATRIC" id="fig|1007676.4.peg.930"/>
<dbReference type="PROSITE" id="PS51900">
    <property type="entry name" value="CB"/>
    <property type="match status" value="1"/>
</dbReference>
<comment type="similarity">
    <text evidence="1">Belongs to the 'phage' integrase family.</text>
</comment>
<dbReference type="InterPro" id="IPR010998">
    <property type="entry name" value="Integrase_recombinase_N"/>
</dbReference>
<dbReference type="RefSeq" id="WP_048703800.1">
    <property type="nucleotide sequence ID" value="NZ_CP012034.1"/>
</dbReference>
<feature type="domain" description="Tyr recombinase" evidence="6">
    <location>
        <begin position="164"/>
        <end position="365"/>
    </location>
</feature>
<evidence type="ECO:0000256" key="3">
    <source>
        <dbReference type="ARBA" id="ARBA00023125"/>
    </source>
</evidence>
<evidence type="ECO:0000259" key="7">
    <source>
        <dbReference type="PROSITE" id="PS51900"/>
    </source>
</evidence>
<dbReference type="GO" id="GO:0015074">
    <property type="term" value="P:DNA integration"/>
    <property type="evidence" value="ECO:0007669"/>
    <property type="project" value="UniProtKB-KW"/>
</dbReference>
<dbReference type="PANTHER" id="PTHR30629">
    <property type="entry name" value="PROPHAGE INTEGRASE"/>
    <property type="match status" value="1"/>
</dbReference>
<keyword evidence="4" id="KW-0233">DNA recombination</keyword>
<dbReference type="InterPro" id="IPR050808">
    <property type="entry name" value="Phage_Integrase"/>
</dbReference>
<dbReference type="STRING" id="1007676.ABM34_04530"/>
<dbReference type="InterPro" id="IPR002104">
    <property type="entry name" value="Integrase_catalytic"/>
</dbReference>
<dbReference type="SUPFAM" id="SSF56349">
    <property type="entry name" value="DNA breaking-rejoining enzymes"/>
    <property type="match status" value="1"/>
</dbReference>
<dbReference type="InterPro" id="IPR028259">
    <property type="entry name" value="AP2-like_int_N"/>
</dbReference>
<dbReference type="Pfam" id="PF14657">
    <property type="entry name" value="Arm-DNA-bind_4"/>
    <property type="match status" value="1"/>
</dbReference>
<evidence type="ECO:0000256" key="2">
    <source>
        <dbReference type="ARBA" id="ARBA00022908"/>
    </source>
</evidence>
<keyword evidence="9" id="KW-1185">Reference proteome</keyword>
<dbReference type="OrthoDB" id="9803188at2"/>
<sequence length="374" mass="42961">MTQITGKTGNYGYRVYYRDSNGKRHSINKKGFKRKSDAVAAAAEIENKKYNYGISDLETATFGDYFEQWSNTYKIGRFSTSTDEKYKYATKLIKEKFGNTPLKKVTKIQYQQFLDNYGSTHTKDSTSRINGYIRASLQDALDEKIITRDFTRNAVLSGGANKDPDLKFLETEEASQLKKLAYERASVYDISSAIIVFAISTGARFAEIIGMTYDCIDFENRTITINKTYDYKTRSGFGPTKNKQSMRTIPVDAELIKFLKKLQLQQRSLFLKQGFKNKHNFVFINNRYNIPSDNAANKVLINYERKLKTKNKITMHGLRHTHASILIAKGISLDYVSERLGHSSTAITIKTYVHLLQDTRKENEDRTVRLMNDL</sequence>
<keyword evidence="2" id="KW-0229">DNA integration</keyword>
<dbReference type="GO" id="GO:0006310">
    <property type="term" value="P:DNA recombination"/>
    <property type="evidence" value="ECO:0007669"/>
    <property type="project" value="UniProtKB-KW"/>
</dbReference>